<protein>
    <submittedName>
        <fullName evidence="4">NERD domain-containing protein</fullName>
    </submittedName>
</protein>
<feature type="domain" description="NERD" evidence="3">
    <location>
        <begin position="110"/>
        <end position="221"/>
    </location>
</feature>
<keyword evidence="2" id="KW-0812">Transmembrane</keyword>
<feature type="transmembrane region" description="Helical" evidence="2">
    <location>
        <begin position="297"/>
        <end position="326"/>
    </location>
</feature>
<keyword evidence="2" id="KW-1133">Transmembrane helix</keyword>
<keyword evidence="5" id="KW-1185">Reference proteome</keyword>
<evidence type="ECO:0000256" key="1">
    <source>
        <dbReference type="SAM" id="MobiDB-lite"/>
    </source>
</evidence>
<name>A0A4Q2KTZ7_9MICO</name>
<dbReference type="AlphaFoldDB" id="A0A4Q2KTZ7"/>
<evidence type="ECO:0000259" key="3">
    <source>
        <dbReference type="PROSITE" id="PS50965"/>
    </source>
</evidence>
<gene>
    <name evidence="4" type="ORF">ESP51_14160</name>
</gene>
<dbReference type="Proteomes" id="UP000293865">
    <property type="component" value="Unassembled WGS sequence"/>
</dbReference>
<dbReference type="PROSITE" id="PS50965">
    <property type="entry name" value="NERD"/>
    <property type="match status" value="1"/>
</dbReference>
<feature type="region of interest" description="Disordered" evidence="1">
    <location>
        <begin position="11"/>
        <end position="57"/>
    </location>
</feature>
<evidence type="ECO:0000313" key="4">
    <source>
        <dbReference type="EMBL" id="RXZ68309.1"/>
    </source>
</evidence>
<feature type="compositionally biased region" description="Low complexity" evidence="1">
    <location>
        <begin position="15"/>
        <end position="27"/>
    </location>
</feature>
<keyword evidence="2" id="KW-0472">Membrane</keyword>
<sequence length="327" mass="35429">MFELLLKANSRTRARATPASATGATPRSGPPPPETPVRRWRDPAPARGGIAGTGDDLNEHVVTQSLGVRRPATSVIAECLRVQATVRKNTAVQRFFGVSPLGRDAEPWYVGALGELEVARRLATLGPGWYVLHSVPVGTGASDLDHVVIGPAGVFTINTKHHRGQHVWVGAKRVLVNGQRTDHLRNAAYEAKRTSKLLSVAARMLVDVTPVVAIVGARRMTVRERPYDVALLHDHQLVGWLQRHPVTLTPAQVQHLAAVAAQPAAWKRMPETDVVDHAAFDRLHAAIGRARRRRKGWMVSVVAAVVAAIPVAFLSLWSAVMGALLAR</sequence>
<dbReference type="Pfam" id="PF08378">
    <property type="entry name" value="NERD"/>
    <property type="match status" value="1"/>
</dbReference>
<reference evidence="4 5" key="1">
    <citation type="submission" date="2019-01" db="EMBL/GenBank/DDBJ databases">
        <title>Agromyces.</title>
        <authorList>
            <person name="Li J."/>
        </authorList>
    </citation>
    <scope>NUCLEOTIDE SEQUENCE [LARGE SCALE GENOMIC DNA]</scope>
    <source>
        <strain evidence="4 5">DSM 15934</strain>
    </source>
</reference>
<proteinExistence type="predicted"/>
<evidence type="ECO:0000256" key="2">
    <source>
        <dbReference type="SAM" id="Phobius"/>
    </source>
</evidence>
<dbReference type="OrthoDB" id="5793358at2"/>
<accession>A0A4Q2KTZ7</accession>
<evidence type="ECO:0000313" key="5">
    <source>
        <dbReference type="Proteomes" id="UP000293865"/>
    </source>
</evidence>
<organism evidence="4 5">
    <name type="scientific">Agromyces albus</name>
    <dbReference type="NCBI Taxonomy" id="205332"/>
    <lineage>
        <taxon>Bacteria</taxon>
        <taxon>Bacillati</taxon>
        <taxon>Actinomycetota</taxon>
        <taxon>Actinomycetes</taxon>
        <taxon>Micrococcales</taxon>
        <taxon>Microbacteriaceae</taxon>
        <taxon>Agromyces</taxon>
    </lineage>
</organism>
<dbReference type="InterPro" id="IPR011528">
    <property type="entry name" value="NERD"/>
</dbReference>
<dbReference type="EMBL" id="SDPN01000029">
    <property type="protein sequence ID" value="RXZ68309.1"/>
    <property type="molecule type" value="Genomic_DNA"/>
</dbReference>
<comment type="caution">
    <text evidence="4">The sequence shown here is derived from an EMBL/GenBank/DDBJ whole genome shotgun (WGS) entry which is preliminary data.</text>
</comment>